<organism evidence="1 2">
    <name type="scientific">Nezara viridula</name>
    <name type="common">Southern green stink bug</name>
    <name type="synonym">Cimex viridulus</name>
    <dbReference type="NCBI Taxonomy" id="85310"/>
    <lineage>
        <taxon>Eukaryota</taxon>
        <taxon>Metazoa</taxon>
        <taxon>Ecdysozoa</taxon>
        <taxon>Arthropoda</taxon>
        <taxon>Hexapoda</taxon>
        <taxon>Insecta</taxon>
        <taxon>Pterygota</taxon>
        <taxon>Neoptera</taxon>
        <taxon>Paraneoptera</taxon>
        <taxon>Hemiptera</taxon>
        <taxon>Heteroptera</taxon>
        <taxon>Panheteroptera</taxon>
        <taxon>Pentatomomorpha</taxon>
        <taxon>Pentatomoidea</taxon>
        <taxon>Pentatomidae</taxon>
        <taxon>Pentatominae</taxon>
        <taxon>Nezara</taxon>
    </lineage>
</organism>
<reference evidence="1" key="1">
    <citation type="submission" date="2022-01" db="EMBL/GenBank/DDBJ databases">
        <authorList>
            <person name="King R."/>
        </authorList>
    </citation>
    <scope>NUCLEOTIDE SEQUENCE</scope>
</reference>
<evidence type="ECO:0000313" key="2">
    <source>
        <dbReference type="Proteomes" id="UP001152798"/>
    </source>
</evidence>
<accession>A0A9P0HMV6</accession>
<gene>
    <name evidence="1" type="ORF">NEZAVI_LOCUS13141</name>
</gene>
<dbReference type="AlphaFoldDB" id="A0A9P0HMV6"/>
<dbReference type="EMBL" id="OV725082">
    <property type="protein sequence ID" value="CAH1404795.1"/>
    <property type="molecule type" value="Genomic_DNA"/>
</dbReference>
<evidence type="ECO:0000313" key="1">
    <source>
        <dbReference type="EMBL" id="CAH1404795.1"/>
    </source>
</evidence>
<keyword evidence="2" id="KW-1185">Reference proteome</keyword>
<sequence>MRLYGPIRMLDESLLRDLGPIQYISQTSSKHPHQFYCTSEQISYNNGFHQIPFHLRFGHRLRLRHASP</sequence>
<proteinExistence type="predicted"/>
<protein>
    <submittedName>
        <fullName evidence="1">Uncharacterized protein</fullName>
    </submittedName>
</protein>
<name>A0A9P0HMV6_NEZVI</name>
<dbReference type="Proteomes" id="UP001152798">
    <property type="component" value="Chromosome 6"/>
</dbReference>